<proteinExistence type="predicted"/>
<sequence length="395" mass="43749">MRHVPDIERRSRLVRRHALGPHRLTDPLAATESVVCLHATEPATVYLSLAVRAEGVTADDVHRLLYDDRSLVKQLAMRRTLFAFPRDLLPAVWGSASARVAEQERKRVAKDAVAAGLTDDGDAWLEEARERVLALLREHGQLGAQQIREGVPMLDAKVGTSTNPDAKWAGPVQIAPRVLTWLGARGDLVRGVNGGHWRTSRPQWTAMQPWLGEEAVPLPEAEGYTELVRRWLARFGPGTENDVVWWLGATKAAVRRAFADLGAVEVALDGGATGWLLPDDLEQEEPVDPAALLLPVLDPTTMGWKDRDFYLDPDLTPYLFDSNGNGGTTAWWDGRVVGAWVQDDEGRVEVLLREDPGRDARRALDLEAERLTGWLDGQVISSVYKSRLMKGEPLP</sequence>
<organism evidence="1 2">
    <name type="scientific">Nocardioides aestuarii</name>
    <dbReference type="NCBI Taxonomy" id="252231"/>
    <lineage>
        <taxon>Bacteria</taxon>
        <taxon>Bacillati</taxon>
        <taxon>Actinomycetota</taxon>
        <taxon>Actinomycetes</taxon>
        <taxon>Propionibacteriales</taxon>
        <taxon>Nocardioidaceae</taxon>
        <taxon>Nocardioides</taxon>
    </lineage>
</organism>
<dbReference type="GO" id="GO:0003677">
    <property type="term" value="F:DNA binding"/>
    <property type="evidence" value="ECO:0007669"/>
    <property type="project" value="UniProtKB-KW"/>
</dbReference>
<dbReference type="EMBL" id="JBHUGD010000001">
    <property type="protein sequence ID" value="MFD1945399.1"/>
    <property type="molecule type" value="Genomic_DNA"/>
</dbReference>
<keyword evidence="2" id="KW-1185">Reference proteome</keyword>
<keyword evidence="1" id="KW-0238">DNA-binding</keyword>
<dbReference type="Proteomes" id="UP001597351">
    <property type="component" value="Unassembled WGS sequence"/>
</dbReference>
<protein>
    <submittedName>
        <fullName evidence="1">Winged helix DNA-binding domain-containing protein</fullName>
    </submittedName>
</protein>
<dbReference type="PANTHER" id="PTHR38479:SF2">
    <property type="entry name" value="WINGED HELIX DNA-BINDING DOMAIN-CONTAINING PROTEIN"/>
    <property type="match status" value="1"/>
</dbReference>
<name>A0ABW4TID7_9ACTN</name>
<dbReference type="InterPro" id="IPR009351">
    <property type="entry name" value="AlkZ-like"/>
</dbReference>
<evidence type="ECO:0000313" key="1">
    <source>
        <dbReference type="EMBL" id="MFD1945399.1"/>
    </source>
</evidence>
<dbReference type="PANTHER" id="PTHR38479">
    <property type="entry name" value="LMO0824 PROTEIN"/>
    <property type="match status" value="1"/>
</dbReference>
<accession>A0ABW4TID7</accession>
<comment type="caution">
    <text evidence="1">The sequence shown here is derived from an EMBL/GenBank/DDBJ whole genome shotgun (WGS) entry which is preliminary data.</text>
</comment>
<reference evidence="2" key="1">
    <citation type="journal article" date="2019" name="Int. J. Syst. Evol. Microbiol.">
        <title>The Global Catalogue of Microorganisms (GCM) 10K type strain sequencing project: providing services to taxonomists for standard genome sequencing and annotation.</title>
        <authorList>
            <consortium name="The Broad Institute Genomics Platform"/>
            <consortium name="The Broad Institute Genome Sequencing Center for Infectious Disease"/>
            <person name="Wu L."/>
            <person name="Ma J."/>
        </authorList>
    </citation>
    <scope>NUCLEOTIDE SEQUENCE [LARGE SCALE GENOMIC DNA]</scope>
    <source>
        <strain evidence="2">CGMCC 1.12477</strain>
    </source>
</reference>
<evidence type="ECO:0000313" key="2">
    <source>
        <dbReference type="Proteomes" id="UP001597351"/>
    </source>
</evidence>
<dbReference type="RefSeq" id="WP_343915711.1">
    <property type="nucleotide sequence ID" value="NZ_BAAAJT010000002.1"/>
</dbReference>
<gene>
    <name evidence="1" type="ORF">ACFSDE_01240</name>
</gene>
<dbReference type="Pfam" id="PF06224">
    <property type="entry name" value="AlkZ-like"/>
    <property type="match status" value="1"/>
</dbReference>